<dbReference type="EMBL" id="LT629772">
    <property type="protein sequence ID" value="SDS18169.1"/>
    <property type="molecule type" value="Genomic_DNA"/>
</dbReference>
<evidence type="ECO:0008006" key="4">
    <source>
        <dbReference type="Google" id="ProtNLM"/>
    </source>
</evidence>
<dbReference type="InterPro" id="IPR029058">
    <property type="entry name" value="AB_hydrolase_fold"/>
</dbReference>
<gene>
    <name evidence="2" type="ORF">SAMN04489812_1132</name>
</gene>
<dbReference type="STRING" id="630515.SAMN04489812_1132"/>
<sequence>MHRCLADTAVPVLAVWGKGDPIFAAAGAEAFRRDAVDPEITLLAGGHFLLESALDEVAMRIKDFLGRRLAAV</sequence>
<dbReference type="RefSeq" id="WP_197680010.1">
    <property type="nucleotide sequence ID" value="NZ_LT629772.1"/>
</dbReference>
<keyword evidence="1" id="KW-0378">Hydrolase</keyword>
<evidence type="ECO:0000313" key="2">
    <source>
        <dbReference type="EMBL" id="SDS18169.1"/>
    </source>
</evidence>
<keyword evidence="3" id="KW-1185">Reference proteome</keyword>
<reference evidence="2 3" key="1">
    <citation type="submission" date="2016-10" db="EMBL/GenBank/DDBJ databases">
        <authorList>
            <person name="de Groot N.N."/>
        </authorList>
    </citation>
    <scope>NUCLEOTIDE SEQUENCE [LARGE SCALE GENOMIC DNA]</scope>
    <source>
        <strain evidence="2 3">DSM 21800</strain>
    </source>
</reference>
<accession>A0A1H1Q5A0</accession>
<dbReference type="Gene3D" id="3.40.50.1820">
    <property type="entry name" value="alpha/beta hydrolase"/>
    <property type="match status" value="1"/>
</dbReference>
<dbReference type="PANTHER" id="PTHR42977:SF3">
    <property type="entry name" value="AB HYDROLASE-1 DOMAIN-CONTAINING PROTEIN"/>
    <property type="match status" value="1"/>
</dbReference>
<evidence type="ECO:0000256" key="1">
    <source>
        <dbReference type="ARBA" id="ARBA00022801"/>
    </source>
</evidence>
<dbReference type="GO" id="GO:0004301">
    <property type="term" value="F:epoxide hydrolase activity"/>
    <property type="evidence" value="ECO:0007669"/>
    <property type="project" value="TreeGrafter"/>
</dbReference>
<dbReference type="Proteomes" id="UP000199103">
    <property type="component" value="Chromosome I"/>
</dbReference>
<name>A0A1H1Q5A0_9ACTN</name>
<dbReference type="InterPro" id="IPR051340">
    <property type="entry name" value="Haloalkane_dehalogenase"/>
</dbReference>
<dbReference type="AlphaFoldDB" id="A0A1H1Q5A0"/>
<proteinExistence type="predicted"/>
<dbReference type="PANTHER" id="PTHR42977">
    <property type="entry name" value="HYDROLASE-RELATED"/>
    <property type="match status" value="1"/>
</dbReference>
<evidence type="ECO:0000313" key="3">
    <source>
        <dbReference type="Proteomes" id="UP000199103"/>
    </source>
</evidence>
<protein>
    <recommendedName>
        <fullName evidence="4">Haloalkane dehalogenase</fullName>
    </recommendedName>
</protein>
<organism evidence="2 3">
    <name type="scientific">Microlunatus soli</name>
    <dbReference type="NCBI Taxonomy" id="630515"/>
    <lineage>
        <taxon>Bacteria</taxon>
        <taxon>Bacillati</taxon>
        <taxon>Actinomycetota</taxon>
        <taxon>Actinomycetes</taxon>
        <taxon>Propionibacteriales</taxon>
        <taxon>Propionibacteriaceae</taxon>
        <taxon>Microlunatus</taxon>
    </lineage>
</organism>
<dbReference type="SUPFAM" id="SSF53474">
    <property type="entry name" value="alpha/beta-Hydrolases"/>
    <property type="match status" value="1"/>
</dbReference>